<dbReference type="HOGENOM" id="CLU_027562_17_7_7"/>
<dbReference type="InterPro" id="IPR011010">
    <property type="entry name" value="DNA_brk_join_enz"/>
</dbReference>
<evidence type="ECO:0000256" key="2">
    <source>
        <dbReference type="ARBA" id="ARBA00022908"/>
    </source>
</evidence>
<keyword evidence="2" id="KW-0229">DNA integration</keyword>
<dbReference type="AlphaFoldDB" id="Q2IFG9"/>
<dbReference type="Pfam" id="PF00589">
    <property type="entry name" value="Phage_integrase"/>
    <property type="match status" value="1"/>
</dbReference>
<evidence type="ECO:0000256" key="4">
    <source>
        <dbReference type="ARBA" id="ARBA00023172"/>
    </source>
</evidence>
<reference evidence="8" key="1">
    <citation type="submission" date="2006-01" db="EMBL/GenBank/DDBJ databases">
        <title>Complete sequence of Anaeromyxobacter dehalogenans 2CP-C.</title>
        <authorList>
            <consortium name="US DOE Joint Genome Institute"/>
            <person name="Copeland A."/>
            <person name="Lucas S."/>
            <person name="Lapidus A."/>
            <person name="Barry K."/>
            <person name="Detter J.C."/>
            <person name="Glavina T."/>
            <person name="Hammon N."/>
            <person name="Israni S."/>
            <person name="Pitluck S."/>
            <person name="Brettin T."/>
            <person name="Bruce D."/>
            <person name="Han C."/>
            <person name="Tapia R."/>
            <person name="Gilna P."/>
            <person name="Kiss H."/>
            <person name="Schmutz J."/>
            <person name="Larimer F."/>
            <person name="Land M."/>
            <person name="Kyrpides N."/>
            <person name="Anderson I."/>
            <person name="Sanford R.A."/>
            <person name="Ritalahti K.M."/>
            <person name="Thomas H.S."/>
            <person name="Kirby J.R."/>
            <person name="Zhulin I.B."/>
            <person name="Loeffler F.E."/>
            <person name="Richardson P."/>
        </authorList>
    </citation>
    <scope>NUCLEOTIDE SEQUENCE</scope>
    <source>
        <strain evidence="8">2CP-C</strain>
    </source>
</reference>
<comment type="similarity">
    <text evidence="1">Belongs to the 'phage' integrase family.</text>
</comment>
<dbReference type="Proteomes" id="UP000001935">
    <property type="component" value="Chromosome"/>
</dbReference>
<dbReference type="InterPro" id="IPR002104">
    <property type="entry name" value="Integrase_catalytic"/>
</dbReference>
<dbReference type="InterPro" id="IPR013762">
    <property type="entry name" value="Integrase-like_cat_sf"/>
</dbReference>
<dbReference type="eggNOG" id="COG0582">
    <property type="taxonomic scope" value="Bacteria"/>
</dbReference>
<name>Q2IFG9_ANADE</name>
<evidence type="ECO:0000313" key="8">
    <source>
        <dbReference type="EMBL" id="ABC83327.1"/>
    </source>
</evidence>
<dbReference type="GO" id="GO:0003677">
    <property type="term" value="F:DNA binding"/>
    <property type="evidence" value="ECO:0007669"/>
    <property type="project" value="UniProtKB-UniRule"/>
</dbReference>
<dbReference type="Gene3D" id="1.10.443.10">
    <property type="entry name" value="Intergrase catalytic core"/>
    <property type="match status" value="1"/>
</dbReference>
<dbReference type="GO" id="GO:0006310">
    <property type="term" value="P:DNA recombination"/>
    <property type="evidence" value="ECO:0007669"/>
    <property type="project" value="UniProtKB-KW"/>
</dbReference>
<dbReference type="PANTHER" id="PTHR30349">
    <property type="entry name" value="PHAGE INTEGRASE-RELATED"/>
    <property type="match status" value="1"/>
</dbReference>
<evidence type="ECO:0000256" key="3">
    <source>
        <dbReference type="ARBA" id="ARBA00023125"/>
    </source>
</evidence>
<dbReference type="KEGG" id="ade:Adeh_3561"/>
<dbReference type="SUPFAM" id="SSF56349">
    <property type="entry name" value="DNA breaking-rejoining enzymes"/>
    <property type="match status" value="1"/>
</dbReference>
<evidence type="ECO:0000256" key="5">
    <source>
        <dbReference type="PROSITE-ProRule" id="PRU01248"/>
    </source>
</evidence>
<dbReference type="EMBL" id="CP000251">
    <property type="protein sequence ID" value="ABC83327.1"/>
    <property type="molecule type" value="Genomic_DNA"/>
</dbReference>
<sequence length="275" mass="30885">MLKTHLSPFFGKKKLIDIGPAEIEEFKAKKLAEGQSKKSINNHLAALRKLLNLAVEWEVIPRAPKVKGFRAKTEYITEEQFLTFDEAERLVHAAAPEWRTFIITALKTGLRVGELLALKWEDLDLVAGQLVVRRTLWHKQEGPPKGGRNRKVPLSDEAIAVLKAHRHLKGTYVFCEADGRRLTHSRVKDVVPSTCRRAQLAKRLTTHGLRHTFASHLVMRGVSLMAVKELLGHESIEMPLRYSHLSPDVKRDAVKLLDAPSSVANGNLTATEPAR</sequence>
<dbReference type="PROSITE" id="PS51900">
    <property type="entry name" value="CB"/>
    <property type="match status" value="1"/>
</dbReference>
<dbReference type="STRING" id="290397.Adeh_3561"/>
<dbReference type="PROSITE" id="PS51898">
    <property type="entry name" value="TYR_RECOMBINASE"/>
    <property type="match status" value="1"/>
</dbReference>
<protein>
    <submittedName>
        <fullName evidence="8">Phage integrase</fullName>
    </submittedName>
</protein>
<keyword evidence="4" id="KW-0233">DNA recombination</keyword>
<dbReference type="CDD" id="cd00796">
    <property type="entry name" value="INT_Rci_Hp1_C"/>
    <property type="match status" value="1"/>
</dbReference>
<evidence type="ECO:0000259" key="6">
    <source>
        <dbReference type="PROSITE" id="PS51898"/>
    </source>
</evidence>
<proteinExistence type="inferred from homology"/>
<dbReference type="InterPro" id="IPR010998">
    <property type="entry name" value="Integrase_recombinase_N"/>
</dbReference>
<organism evidence="8 9">
    <name type="scientific">Anaeromyxobacter dehalogenans (strain 2CP-C)</name>
    <dbReference type="NCBI Taxonomy" id="290397"/>
    <lineage>
        <taxon>Bacteria</taxon>
        <taxon>Pseudomonadati</taxon>
        <taxon>Myxococcota</taxon>
        <taxon>Myxococcia</taxon>
        <taxon>Myxococcales</taxon>
        <taxon>Cystobacterineae</taxon>
        <taxon>Anaeromyxobacteraceae</taxon>
        <taxon>Anaeromyxobacter</taxon>
    </lineage>
</organism>
<dbReference type="InterPro" id="IPR044068">
    <property type="entry name" value="CB"/>
</dbReference>
<dbReference type="PANTHER" id="PTHR30349:SF64">
    <property type="entry name" value="PROPHAGE INTEGRASE INTD-RELATED"/>
    <property type="match status" value="1"/>
</dbReference>
<accession>Q2IFG9</accession>
<evidence type="ECO:0000313" key="9">
    <source>
        <dbReference type="Proteomes" id="UP000001935"/>
    </source>
</evidence>
<evidence type="ECO:0000259" key="7">
    <source>
        <dbReference type="PROSITE" id="PS51900"/>
    </source>
</evidence>
<evidence type="ECO:0000256" key="1">
    <source>
        <dbReference type="ARBA" id="ARBA00008857"/>
    </source>
</evidence>
<feature type="domain" description="Core-binding (CB)" evidence="7">
    <location>
        <begin position="1"/>
        <end position="55"/>
    </location>
</feature>
<gene>
    <name evidence="8" type="ordered locus">Adeh_3561</name>
</gene>
<dbReference type="InterPro" id="IPR050090">
    <property type="entry name" value="Tyrosine_recombinase_XerCD"/>
</dbReference>
<dbReference type="Gene3D" id="1.10.150.130">
    <property type="match status" value="1"/>
</dbReference>
<dbReference type="GO" id="GO:0015074">
    <property type="term" value="P:DNA integration"/>
    <property type="evidence" value="ECO:0007669"/>
    <property type="project" value="UniProtKB-KW"/>
</dbReference>
<keyword evidence="3 5" id="KW-0238">DNA-binding</keyword>
<feature type="domain" description="Tyr recombinase" evidence="6">
    <location>
        <begin position="77"/>
        <end position="255"/>
    </location>
</feature>